<keyword evidence="3" id="KW-0687">Ribonucleoprotein</keyword>
<dbReference type="GO" id="GO:0022627">
    <property type="term" value="C:cytosolic small ribosomal subunit"/>
    <property type="evidence" value="ECO:0007669"/>
    <property type="project" value="TreeGrafter"/>
</dbReference>
<dbReference type="GO" id="GO:0006412">
    <property type="term" value="P:translation"/>
    <property type="evidence" value="ECO:0007669"/>
    <property type="project" value="InterPro"/>
</dbReference>
<dbReference type="EMBL" id="AHOR02000047">
    <property type="protein sequence ID" value="EMF80729.1"/>
    <property type="molecule type" value="Genomic_DNA"/>
</dbReference>
<protein>
    <recommendedName>
        <fullName evidence="4">Small ribosomal subunit protein uS2</fullName>
    </recommendedName>
    <alternativeName>
        <fullName evidence="5">30S ribosomal protein S2</fullName>
    </alternativeName>
</protein>
<evidence type="ECO:0000256" key="4">
    <source>
        <dbReference type="ARBA" id="ARBA00035256"/>
    </source>
</evidence>
<evidence type="ECO:0000313" key="7">
    <source>
        <dbReference type="Proteomes" id="UP000011770"/>
    </source>
</evidence>
<dbReference type="Pfam" id="PF00318">
    <property type="entry name" value="Ribosomal_S2"/>
    <property type="match status" value="1"/>
</dbReference>
<dbReference type="PRINTS" id="PR00395">
    <property type="entry name" value="RIBOSOMALS2"/>
</dbReference>
<dbReference type="InterPro" id="IPR005706">
    <property type="entry name" value="Ribosomal_uS2_bac/mit/plastid"/>
</dbReference>
<sequence>MSVISMKNLLETGVHFGHQTRKWNPKMAPYVFTARNGIHIIDLQKTVQKAKEAYDALKKLTSEGKKVLFVGTKNKRGERLKERLFAPVCFLSTIVGRAVF</sequence>
<dbReference type="AlphaFoldDB" id="M3G445"/>
<dbReference type="PROSITE" id="PS00962">
    <property type="entry name" value="RIBOSOMAL_S2_1"/>
    <property type="match status" value="1"/>
</dbReference>
<dbReference type="Gene3D" id="3.40.50.10490">
    <property type="entry name" value="Glucose-6-phosphate isomerase like protein, domain 1"/>
    <property type="match status" value="1"/>
</dbReference>
<reference evidence="6 7" key="1">
    <citation type="submission" date="2013-01" db="EMBL/GenBank/DDBJ databases">
        <authorList>
            <person name="Harkins D.M."/>
            <person name="Durkin A.S."/>
            <person name="Brinkac L.M."/>
            <person name="Haft D.H."/>
            <person name="Selengut J.D."/>
            <person name="Sanka R."/>
            <person name="DePew J."/>
            <person name="Purushe J."/>
            <person name="Tulsiani S.M."/>
            <person name="Graham G.C."/>
            <person name="Burns M.-A."/>
            <person name="Dohnt M.F."/>
            <person name="Smythe L.D."/>
            <person name="McKay D.B."/>
            <person name="Craig S.B."/>
            <person name="Vinetz J.M."/>
            <person name="Sutton G.G."/>
            <person name="Nierman W.C."/>
            <person name="Fouts D.E."/>
        </authorList>
    </citation>
    <scope>NUCLEOTIDE SEQUENCE [LARGE SCALE GENOMIC DNA]</scope>
    <source>
        <strain evidence="6 7">LT2116</strain>
    </source>
</reference>
<dbReference type="NCBIfam" id="TIGR01011">
    <property type="entry name" value="rpsB_bact"/>
    <property type="match status" value="1"/>
</dbReference>
<organism evidence="6 7">
    <name type="scientific">Leptospira weilii serovar Topaz str. LT2116</name>
    <dbReference type="NCBI Taxonomy" id="1088540"/>
    <lineage>
        <taxon>Bacteria</taxon>
        <taxon>Pseudomonadati</taxon>
        <taxon>Spirochaetota</taxon>
        <taxon>Spirochaetia</taxon>
        <taxon>Leptospirales</taxon>
        <taxon>Leptospiraceae</taxon>
        <taxon>Leptospira</taxon>
    </lineage>
</organism>
<keyword evidence="2 6" id="KW-0689">Ribosomal protein</keyword>
<dbReference type="SUPFAM" id="SSF52313">
    <property type="entry name" value="Ribosomal protein S2"/>
    <property type="match status" value="1"/>
</dbReference>
<evidence type="ECO:0000313" key="6">
    <source>
        <dbReference type="EMBL" id="EMF80729.1"/>
    </source>
</evidence>
<dbReference type="CDD" id="cd01425">
    <property type="entry name" value="RPS2"/>
    <property type="match status" value="1"/>
</dbReference>
<proteinExistence type="inferred from homology"/>
<dbReference type="InterPro" id="IPR018130">
    <property type="entry name" value="Ribosomal_uS2_CS"/>
</dbReference>
<evidence type="ECO:0000256" key="5">
    <source>
        <dbReference type="ARBA" id="ARBA00035518"/>
    </source>
</evidence>
<evidence type="ECO:0000256" key="1">
    <source>
        <dbReference type="ARBA" id="ARBA00006242"/>
    </source>
</evidence>
<evidence type="ECO:0000256" key="2">
    <source>
        <dbReference type="ARBA" id="ARBA00022980"/>
    </source>
</evidence>
<dbReference type="Proteomes" id="UP000011770">
    <property type="component" value="Unassembled WGS sequence"/>
</dbReference>
<dbReference type="GO" id="GO:0003735">
    <property type="term" value="F:structural constituent of ribosome"/>
    <property type="evidence" value="ECO:0007669"/>
    <property type="project" value="InterPro"/>
</dbReference>
<dbReference type="InterPro" id="IPR023591">
    <property type="entry name" value="Ribosomal_uS2_flav_dom_sf"/>
</dbReference>
<name>M3G445_9LEPT</name>
<dbReference type="InterPro" id="IPR001865">
    <property type="entry name" value="Ribosomal_uS2"/>
</dbReference>
<dbReference type="PANTHER" id="PTHR12534:SF0">
    <property type="entry name" value="SMALL RIBOSOMAL SUBUNIT PROTEIN US2M"/>
    <property type="match status" value="1"/>
</dbReference>
<gene>
    <name evidence="6" type="ORF">LEP1GSC188_3891</name>
</gene>
<comment type="caution">
    <text evidence="6">The sequence shown here is derived from an EMBL/GenBank/DDBJ whole genome shotgun (WGS) entry which is preliminary data.</text>
</comment>
<comment type="similarity">
    <text evidence="1">Belongs to the universal ribosomal protein uS2 family.</text>
</comment>
<evidence type="ECO:0000256" key="3">
    <source>
        <dbReference type="ARBA" id="ARBA00023274"/>
    </source>
</evidence>
<accession>M3G445</accession>
<dbReference type="PANTHER" id="PTHR12534">
    <property type="entry name" value="30S RIBOSOMAL PROTEIN S2 PROKARYOTIC AND ORGANELLAR"/>
    <property type="match status" value="1"/>
</dbReference>